<evidence type="ECO:0000256" key="5">
    <source>
        <dbReference type="SAM" id="MobiDB-lite"/>
    </source>
</evidence>
<evidence type="ECO:0000313" key="8">
    <source>
        <dbReference type="Proteomes" id="UP001497457"/>
    </source>
</evidence>
<dbReference type="SMART" id="SM00516">
    <property type="entry name" value="SEC14"/>
    <property type="match status" value="1"/>
</dbReference>
<sequence>MQSGRVSSRIHPEATTPPAAAAPTTKGRPNPPPPDSFFTSKKELERGGQAGMEMEMEDRGEQAGMEVEVEDGGGLAAEEARAVEELRQALETRDLLPPKFDDKYIMRRFLKARGFDIDKTIDMWSEMLKWRKEFGADSILTDFVFDELEDVLLYYPHGFHGVDRDGRPIYIEILGKVDPTKLLNATTVERFLKYHVQSLERLFAEKYPACSVASKKHVDTITTILDVKGVNWMRVSKLAREVVLHINKIDGDNYPEILHRMFIVNAGSGFRLLWGALRGLIDPNTAEKIEVLGEAYQSRLLEQIDESQLPEFLGGSCSCSGEGGCLRSNKGPWNQMMTSDNLSESALMETGHLSDENLACQDMEPDVQMKLENSQSSGSSSIPLKMLSSPITPVTRKEDVVTPRLTTVGSTVACFRLCHSVWNLQLLKLLVEMIKVVFVFLWSLLSVAQLFSALRRVASHCINISSTGEHAHTATKSGGTTDNDCTAPCLERLKRLEHMVMELNQRSPRIPQEKEKLLEESMRRIRSIECDIKKTQRALNKTSLKQLKLEQRVENWKESMLTSSCRFSYCSTI</sequence>
<evidence type="ECO:0000256" key="3">
    <source>
        <dbReference type="ARBA" id="ARBA00023034"/>
    </source>
</evidence>
<keyword evidence="3" id="KW-0333">Golgi apparatus</keyword>
<feature type="region of interest" description="Disordered" evidence="5">
    <location>
        <begin position="1"/>
        <end position="55"/>
    </location>
</feature>
<dbReference type="AlphaFoldDB" id="A0ABC8W1N4"/>
<dbReference type="GO" id="GO:0005886">
    <property type="term" value="C:plasma membrane"/>
    <property type="evidence" value="ECO:0007669"/>
    <property type="project" value="UniProtKB-SubCell"/>
</dbReference>
<evidence type="ECO:0000313" key="7">
    <source>
        <dbReference type="EMBL" id="CAL4899696.1"/>
    </source>
</evidence>
<accession>A0ABC8W1N4</accession>
<dbReference type="PANTHER" id="PTHR45657">
    <property type="entry name" value="CRAL-TRIO DOMAIN-CONTAINING PROTEIN YKL091C-RELATED"/>
    <property type="match status" value="1"/>
</dbReference>
<reference evidence="7 8" key="2">
    <citation type="submission" date="2024-10" db="EMBL/GenBank/DDBJ databases">
        <authorList>
            <person name="Ryan C."/>
        </authorList>
    </citation>
    <scope>NUCLEOTIDE SEQUENCE [LARGE SCALE GENOMIC DNA]</scope>
</reference>
<dbReference type="Gene3D" id="1.10.8.20">
    <property type="entry name" value="N-terminal domain of phosphatidylinositol transfer protein sec14p"/>
    <property type="match status" value="1"/>
</dbReference>
<organism evidence="7 8">
    <name type="scientific">Urochloa decumbens</name>
    <dbReference type="NCBI Taxonomy" id="240449"/>
    <lineage>
        <taxon>Eukaryota</taxon>
        <taxon>Viridiplantae</taxon>
        <taxon>Streptophyta</taxon>
        <taxon>Embryophyta</taxon>
        <taxon>Tracheophyta</taxon>
        <taxon>Spermatophyta</taxon>
        <taxon>Magnoliopsida</taxon>
        <taxon>Liliopsida</taxon>
        <taxon>Poales</taxon>
        <taxon>Poaceae</taxon>
        <taxon>PACMAD clade</taxon>
        <taxon>Panicoideae</taxon>
        <taxon>Panicodae</taxon>
        <taxon>Paniceae</taxon>
        <taxon>Melinidinae</taxon>
        <taxon>Urochloa</taxon>
    </lineage>
</organism>
<comment type="subcellular location">
    <subcellularLocation>
        <location evidence="1">Cell membrane</location>
        <topology evidence="1">Peripheral membrane protein</topology>
    </subcellularLocation>
    <subcellularLocation>
        <location evidence="2">Golgi apparatus membrane</location>
        <topology evidence="2">Peripheral membrane protein</topology>
    </subcellularLocation>
</comment>
<dbReference type="CDD" id="cd00170">
    <property type="entry name" value="SEC14"/>
    <property type="match status" value="1"/>
</dbReference>
<proteinExistence type="inferred from homology"/>
<dbReference type="Proteomes" id="UP001497457">
    <property type="component" value="Chromosome 11b"/>
</dbReference>
<dbReference type="SUPFAM" id="SSF52087">
    <property type="entry name" value="CRAL/TRIO domain"/>
    <property type="match status" value="1"/>
</dbReference>
<reference evidence="8" key="1">
    <citation type="submission" date="2024-06" db="EMBL/GenBank/DDBJ databases">
        <authorList>
            <person name="Ryan C."/>
        </authorList>
    </citation>
    <scope>NUCLEOTIDE SEQUENCE [LARGE SCALE GENOMIC DNA]</scope>
</reference>
<keyword evidence="8" id="KW-1185">Reference proteome</keyword>
<dbReference type="Pfam" id="PF00650">
    <property type="entry name" value="CRAL_TRIO"/>
    <property type="match status" value="1"/>
</dbReference>
<dbReference type="Gene3D" id="3.40.525.10">
    <property type="entry name" value="CRAL-TRIO lipid binding domain"/>
    <property type="match status" value="1"/>
</dbReference>
<evidence type="ECO:0000259" key="6">
    <source>
        <dbReference type="PROSITE" id="PS50191"/>
    </source>
</evidence>
<dbReference type="InterPro" id="IPR011074">
    <property type="entry name" value="CRAL/TRIO_N_dom"/>
</dbReference>
<feature type="compositionally biased region" description="Low complexity" evidence="5">
    <location>
        <begin position="13"/>
        <end position="25"/>
    </location>
</feature>
<dbReference type="SMART" id="SM01100">
    <property type="entry name" value="CRAL_TRIO_N"/>
    <property type="match status" value="1"/>
</dbReference>
<dbReference type="EMBL" id="OZ075121">
    <property type="protein sequence ID" value="CAL4899696.1"/>
    <property type="molecule type" value="Genomic_DNA"/>
</dbReference>
<gene>
    <name evidence="7" type="ORF">URODEC1_LOCUS8335</name>
</gene>
<dbReference type="GO" id="GO:0000139">
    <property type="term" value="C:Golgi membrane"/>
    <property type="evidence" value="ECO:0007669"/>
    <property type="project" value="UniProtKB-SubCell"/>
</dbReference>
<dbReference type="InterPro" id="IPR001251">
    <property type="entry name" value="CRAL-TRIO_dom"/>
</dbReference>
<feature type="domain" description="CRAL-TRIO" evidence="6">
    <location>
        <begin position="147"/>
        <end position="321"/>
    </location>
</feature>
<dbReference type="InterPro" id="IPR036273">
    <property type="entry name" value="CRAL/TRIO_N_dom_sf"/>
</dbReference>
<evidence type="ECO:0000256" key="1">
    <source>
        <dbReference type="ARBA" id="ARBA00004202"/>
    </source>
</evidence>
<evidence type="ECO:0000256" key="4">
    <source>
        <dbReference type="ARBA" id="ARBA00038020"/>
    </source>
</evidence>
<evidence type="ECO:0000256" key="2">
    <source>
        <dbReference type="ARBA" id="ARBA00004395"/>
    </source>
</evidence>
<name>A0ABC8W1N4_9POAL</name>
<dbReference type="InterPro" id="IPR036865">
    <property type="entry name" value="CRAL-TRIO_dom_sf"/>
</dbReference>
<dbReference type="PROSITE" id="PS50191">
    <property type="entry name" value="CRAL_TRIO"/>
    <property type="match status" value="1"/>
</dbReference>
<dbReference type="PANTHER" id="PTHR45657:SF43">
    <property type="entry name" value="PHOSPHATIDYLINOSITOL_PHOSPHATIDYLCHOLINE TRANSFER PROTEIN SFH9"/>
    <property type="match status" value="1"/>
</dbReference>
<comment type="similarity">
    <text evidence="4">Belongs to the SFH family.</text>
</comment>
<dbReference type="InterPro" id="IPR051026">
    <property type="entry name" value="PI/PC_transfer"/>
</dbReference>
<protein>
    <recommendedName>
        <fullName evidence="6">CRAL-TRIO domain-containing protein</fullName>
    </recommendedName>
</protein>
<dbReference type="SUPFAM" id="SSF46938">
    <property type="entry name" value="CRAL/TRIO N-terminal domain"/>
    <property type="match status" value="1"/>
</dbReference>